<dbReference type="OrthoDB" id="4180233at2"/>
<gene>
    <name evidence="1" type="ORF">FCH28_08485</name>
</gene>
<name>A0A4U0NSR1_9ACTN</name>
<evidence type="ECO:0000313" key="1">
    <source>
        <dbReference type="EMBL" id="TJZ57573.1"/>
    </source>
</evidence>
<protein>
    <submittedName>
        <fullName evidence="1">Uncharacterized protein</fullName>
    </submittedName>
</protein>
<dbReference type="Proteomes" id="UP000308697">
    <property type="component" value="Unassembled WGS sequence"/>
</dbReference>
<sequence length="219" mass="24201">MDLAYTTGGGIIGAAVTTYLARNHERRRLRAEVQQQLHRVGAVRDGVCDIVPSPVADRRRPVQYMVGERLLATGEFGLSALLDDGTDAERALRAALEDLIVAALSAGIPRRVLDFAGGGEERALQCEVIRLIDLRIGGVLGDENLDALMDACDDYREATVQLLLQALWHPWQNRLRMRARIRTLRGQVAALHRRQETAIAFLARPEHTRALAQRIASAP</sequence>
<evidence type="ECO:0000313" key="2">
    <source>
        <dbReference type="Proteomes" id="UP000308697"/>
    </source>
</evidence>
<proteinExistence type="predicted"/>
<accession>A0A4U0NSR1</accession>
<keyword evidence="2" id="KW-1185">Reference proteome</keyword>
<dbReference type="AlphaFoldDB" id="A0A4U0NSR1"/>
<reference evidence="1 2" key="1">
    <citation type="submission" date="2019-04" db="EMBL/GenBank/DDBJ databases">
        <title>Streptomyces piniterrae sp. nov., a heliquinomycin-producing actinomycete isolated from rhizosphere soil of Pinus yunnanensis.</title>
        <authorList>
            <person name="Zhuang X."/>
            <person name="Zhao J."/>
        </authorList>
    </citation>
    <scope>NUCLEOTIDE SEQUENCE [LARGE SCALE GENOMIC DNA]</scope>
    <source>
        <strain evidence="2">jys28</strain>
    </source>
</reference>
<dbReference type="EMBL" id="SUMB01000002">
    <property type="protein sequence ID" value="TJZ57573.1"/>
    <property type="molecule type" value="Genomic_DNA"/>
</dbReference>
<organism evidence="1 2">
    <name type="scientific">Streptomyces piniterrae</name>
    <dbReference type="NCBI Taxonomy" id="2571125"/>
    <lineage>
        <taxon>Bacteria</taxon>
        <taxon>Bacillati</taxon>
        <taxon>Actinomycetota</taxon>
        <taxon>Actinomycetes</taxon>
        <taxon>Kitasatosporales</taxon>
        <taxon>Streptomycetaceae</taxon>
        <taxon>Streptomyces</taxon>
    </lineage>
</organism>
<comment type="caution">
    <text evidence="1">The sequence shown here is derived from an EMBL/GenBank/DDBJ whole genome shotgun (WGS) entry which is preliminary data.</text>
</comment>